<evidence type="ECO:0000313" key="3">
    <source>
        <dbReference type="Proteomes" id="UP001139971"/>
    </source>
</evidence>
<dbReference type="RefSeq" id="WP_263543276.1">
    <property type="nucleotide sequence ID" value="NZ_JAOVZO020000003.1"/>
</dbReference>
<reference evidence="2" key="1">
    <citation type="submission" date="2023-02" db="EMBL/GenBank/DDBJ databases">
        <title>Tahibacter soli sp. nov. isolated from soil.</title>
        <authorList>
            <person name="Baek J.H."/>
            <person name="Lee J.K."/>
            <person name="Choi D.G."/>
            <person name="Jeon C.O."/>
        </authorList>
    </citation>
    <scope>NUCLEOTIDE SEQUENCE</scope>
    <source>
        <strain evidence="2">BL</strain>
    </source>
</reference>
<feature type="transmembrane region" description="Helical" evidence="1">
    <location>
        <begin position="144"/>
        <end position="163"/>
    </location>
</feature>
<organism evidence="2 3">
    <name type="scientific">Tahibacter soli</name>
    <dbReference type="NCBI Taxonomy" id="2983605"/>
    <lineage>
        <taxon>Bacteria</taxon>
        <taxon>Pseudomonadati</taxon>
        <taxon>Pseudomonadota</taxon>
        <taxon>Gammaproteobacteria</taxon>
        <taxon>Lysobacterales</taxon>
        <taxon>Rhodanobacteraceae</taxon>
        <taxon>Tahibacter</taxon>
    </lineage>
</organism>
<proteinExistence type="predicted"/>
<evidence type="ECO:0000313" key="2">
    <source>
        <dbReference type="EMBL" id="MDC8012013.1"/>
    </source>
</evidence>
<keyword evidence="3" id="KW-1185">Reference proteome</keyword>
<comment type="caution">
    <text evidence="2">The sequence shown here is derived from an EMBL/GenBank/DDBJ whole genome shotgun (WGS) entry which is preliminary data.</text>
</comment>
<feature type="transmembrane region" description="Helical" evidence="1">
    <location>
        <begin position="70"/>
        <end position="88"/>
    </location>
</feature>
<feature type="transmembrane region" description="Helical" evidence="1">
    <location>
        <begin position="37"/>
        <end position="58"/>
    </location>
</feature>
<accession>A0A9X4BH74</accession>
<sequence length="185" mass="20332">MSGDDWGDLATTWTSAPAPAADTLLREIRRLQRRRRLLFALELAATIATLGLVAFIWFNLPVERVEGRRWLAAAAALAIGGQSVHWWLRRRYALFSAPAANVVALIDQRIRAERYVLAQLGAGTALCVVVLFVARALLPSADPVKLLLGAVAPTLASFVWALWRARRAARALERLRAERDALGDG</sequence>
<feature type="transmembrane region" description="Helical" evidence="1">
    <location>
        <begin position="115"/>
        <end position="138"/>
    </location>
</feature>
<keyword evidence="1" id="KW-0812">Transmembrane</keyword>
<evidence type="ECO:0000256" key="1">
    <source>
        <dbReference type="SAM" id="Phobius"/>
    </source>
</evidence>
<dbReference type="EMBL" id="JAOVZO020000003">
    <property type="protein sequence ID" value="MDC8012013.1"/>
    <property type="molecule type" value="Genomic_DNA"/>
</dbReference>
<name>A0A9X4BH74_9GAMM</name>
<keyword evidence="1" id="KW-0472">Membrane</keyword>
<dbReference type="AlphaFoldDB" id="A0A9X4BH74"/>
<gene>
    <name evidence="2" type="ORF">OD750_005585</name>
</gene>
<dbReference type="Proteomes" id="UP001139971">
    <property type="component" value="Unassembled WGS sequence"/>
</dbReference>
<protein>
    <submittedName>
        <fullName evidence="2">Uncharacterized protein</fullName>
    </submittedName>
</protein>
<keyword evidence="1" id="KW-1133">Transmembrane helix</keyword>